<name>S4VNK9_ALLCE</name>
<dbReference type="InterPro" id="IPR000315">
    <property type="entry name" value="Znf_B-box"/>
</dbReference>
<feature type="non-terminal residue" evidence="3">
    <location>
        <position position="1"/>
    </location>
</feature>
<keyword evidence="1" id="KW-0479">Metal-binding</keyword>
<accession>S4VNK9</accession>
<evidence type="ECO:0000313" key="3">
    <source>
        <dbReference type="EMBL" id="AGO81842.1"/>
    </source>
</evidence>
<feature type="domain" description="B box-type" evidence="2">
    <location>
        <begin position="26"/>
        <end position="70"/>
    </location>
</feature>
<dbReference type="AlphaFoldDB" id="S4VNK9"/>
<keyword evidence="1" id="KW-0863">Zinc-finger</keyword>
<dbReference type="EMBL" id="KC677635">
    <property type="protein sequence ID" value="AGO81842.1"/>
    <property type="molecule type" value="Genomic_DNA"/>
</dbReference>
<dbReference type="GO" id="GO:0008270">
    <property type="term" value="F:zinc ion binding"/>
    <property type="evidence" value="ECO:0007669"/>
    <property type="project" value="UniProtKB-KW"/>
</dbReference>
<feature type="non-terminal residue" evidence="3">
    <location>
        <position position="153"/>
    </location>
</feature>
<organism evidence="3">
    <name type="scientific">Allium cepa</name>
    <name type="common">Onion</name>
    <dbReference type="NCBI Taxonomy" id="4679"/>
    <lineage>
        <taxon>Eukaryota</taxon>
        <taxon>Viridiplantae</taxon>
        <taxon>Streptophyta</taxon>
        <taxon>Embryophyta</taxon>
        <taxon>Tracheophyta</taxon>
        <taxon>Spermatophyta</taxon>
        <taxon>Magnoliopsida</taxon>
        <taxon>Liliopsida</taxon>
        <taxon>Asparagales</taxon>
        <taxon>Amaryllidaceae</taxon>
        <taxon>Allioideae</taxon>
        <taxon>Allieae</taxon>
        <taxon>Allium</taxon>
    </lineage>
</organism>
<dbReference type="PANTHER" id="PTHR31717:SF45">
    <property type="entry name" value="ZINC FINGER PROTEIN CONSTANS-LIKE 14-RELATED"/>
    <property type="match status" value="1"/>
</dbReference>
<dbReference type="PANTHER" id="PTHR31717">
    <property type="entry name" value="ZINC FINGER PROTEIN CONSTANS-LIKE 10"/>
    <property type="match status" value="1"/>
</dbReference>
<evidence type="ECO:0000259" key="2">
    <source>
        <dbReference type="PROSITE" id="PS50119"/>
    </source>
</evidence>
<evidence type="ECO:0000256" key="1">
    <source>
        <dbReference type="PROSITE-ProRule" id="PRU00024"/>
    </source>
</evidence>
<dbReference type="PROSITE" id="PS50119">
    <property type="entry name" value="ZF_BBOX"/>
    <property type="match status" value="1"/>
</dbReference>
<sequence length="153" mass="17031">RADTAKLCLPCDMHVHKANTVSSKHSRSLLCNSCYSSSSSIFCPTHTEVYCSNCDYEAHVSVNHHERRAVESFCGCPSAVELILLLGFGGNKNILKEENKDEVFNDESLLFWDAPRVVRLNDLIVPVDDDAVQHEIQAFDVPPLPKDRNLACG</sequence>
<proteinExistence type="predicted"/>
<protein>
    <submittedName>
        <fullName evidence="3">Constans-like protein</fullName>
    </submittedName>
</protein>
<keyword evidence="1" id="KW-0862">Zinc</keyword>
<reference evidence="3" key="1">
    <citation type="journal article" date="2014" name="Theor. Appl. Genet.">
        <title>Genetic analyses of bolting in bulb onion (Allium cepa L.).</title>
        <authorList>
            <person name="Baldwin S."/>
            <person name="Revanna R."/>
            <person name="Pither-Joyce M."/>
            <person name="Shaw M."/>
            <person name="Wright K."/>
            <person name="Thomson S."/>
            <person name="Moya L."/>
            <person name="Lee R."/>
            <person name="Macknight R."/>
            <person name="McCallum J."/>
        </authorList>
    </citation>
    <scope>NUCLEOTIDE SEQUENCE</scope>
</reference>